<dbReference type="Pfam" id="PF00460">
    <property type="entry name" value="Flg_bb_rod"/>
    <property type="match status" value="1"/>
</dbReference>
<dbReference type="eggNOG" id="COG1815">
    <property type="taxonomic scope" value="Bacteria"/>
</dbReference>
<feature type="domain" description="Flagellar basal body rod protein N-terminal" evidence="2">
    <location>
        <begin position="19"/>
        <end position="37"/>
    </location>
</feature>
<dbReference type="RefSeq" id="WP_007195845.1">
    <property type="nucleotide sequence ID" value="NZ_CM002917.1"/>
</dbReference>
<reference evidence="3 4" key="2">
    <citation type="submission" date="2012-06" db="EMBL/GenBank/DDBJ databases">
        <authorList>
            <person name="Fiebig A."/>
        </authorList>
    </citation>
    <scope>NUCLEOTIDE SEQUENCE [LARGE SCALE GENOMIC DNA]</scope>
    <source>
        <strain evidence="3 4">DFL-43</strain>
    </source>
</reference>
<reference evidence="3 4" key="1">
    <citation type="submission" date="2007-10" db="EMBL/GenBank/DDBJ databases">
        <authorList>
            <person name="Wagner-Dobler I."/>
            <person name="Ferriera S."/>
            <person name="Johnson J."/>
            <person name="Kravitz S."/>
            <person name="Beeson K."/>
            <person name="Sutton G."/>
            <person name="Rogers Y.-H."/>
            <person name="Friedman R."/>
            <person name="Frazier M."/>
            <person name="Venter J.C."/>
        </authorList>
    </citation>
    <scope>NUCLEOTIDE SEQUENCE [LARGE SCALE GENOMIC DNA]</scope>
    <source>
        <strain evidence="3 4">DFL-43</strain>
    </source>
</reference>
<accession>A9CYL2</accession>
<organism evidence="3 4">
    <name type="scientific">Hoeflea phototrophica (strain DSM 17068 / NCIMB 14078 / DFL-43)</name>
    <dbReference type="NCBI Taxonomy" id="411684"/>
    <lineage>
        <taxon>Bacteria</taxon>
        <taxon>Pseudomonadati</taxon>
        <taxon>Pseudomonadota</taxon>
        <taxon>Alphaproteobacteria</taxon>
        <taxon>Hyphomicrobiales</taxon>
        <taxon>Rhizobiaceae</taxon>
        <taxon>Hoeflea</taxon>
    </lineage>
</organism>
<dbReference type="STRING" id="411684.HPDFL43_00265"/>
<keyword evidence="3" id="KW-0969">Cilium</keyword>
<dbReference type="HOGENOM" id="CLU_125463_2_0_5"/>
<dbReference type="AlphaFoldDB" id="A9CYL2"/>
<dbReference type="GO" id="GO:0009425">
    <property type="term" value="C:bacterial-type flagellum basal body"/>
    <property type="evidence" value="ECO:0007669"/>
    <property type="project" value="UniProtKB-SubCell"/>
</dbReference>
<dbReference type="Proteomes" id="UP000004291">
    <property type="component" value="Chromosome"/>
</dbReference>
<keyword evidence="3" id="KW-0282">Flagellum</keyword>
<dbReference type="OrthoDB" id="9788334at2"/>
<comment type="subcellular location">
    <subcellularLocation>
        <location evidence="1">Bacterial flagellum basal body</location>
    </subcellularLocation>
</comment>
<sequence length="125" mass="13894">MQPIQLFELTSKQAHWLTVRQSVVAGNIANVNTPGYTAREVAAFEAVMQETGTRMAATHPGHIQEDPMRGAVRSERQNGVEVMPSGNSVNLPDELSKTGEIKRMYELNAGMVKAFHRMMLLTVRK</sequence>
<comment type="caution">
    <text evidence="3">The sequence shown here is derived from an EMBL/GenBank/DDBJ whole genome shotgun (WGS) entry which is preliminary data.</text>
</comment>
<name>A9CYL2_HOEPD</name>
<keyword evidence="4" id="KW-1185">Reference proteome</keyword>
<protein>
    <submittedName>
        <fullName evidence="3">Flagellar basal body protein</fullName>
    </submittedName>
</protein>
<evidence type="ECO:0000313" key="4">
    <source>
        <dbReference type="Proteomes" id="UP000004291"/>
    </source>
</evidence>
<evidence type="ECO:0000259" key="2">
    <source>
        <dbReference type="Pfam" id="PF00460"/>
    </source>
</evidence>
<evidence type="ECO:0000256" key="1">
    <source>
        <dbReference type="ARBA" id="ARBA00004117"/>
    </source>
</evidence>
<gene>
    <name evidence="3" type="ORF">HPDFL43_00265</name>
</gene>
<proteinExistence type="predicted"/>
<dbReference type="NCBIfam" id="NF004653">
    <property type="entry name" value="PRK06003.1"/>
    <property type="match status" value="1"/>
</dbReference>
<dbReference type="InterPro" id="IPR001444">
    <property type="entry name" value="Flag_bb_rod_N"/>
</dbReference>
<keyword evidence="3" id="KW-0966">Cell projection</keyword>
<evidence type="ECO:0000313" key="3">
    <source>
        <dbReference type="EMBL" id="EDQ34584.1"/>
    </source>
</evidence>
<dbReference type="EMBL" id="ABIA03000002">
    <property type="protein sequence ID" value="EDQ34584.1"/>
    <property type="molecule type" value="Genomic_DNA"/>
</dbReference>